<feature type="coiled-coil region" evidence="1">
    <location>
        <begin position="237"/>
        <end position="264"/>
    </location>
</feature>
<accession>D4LDN5</accession>
<dbReference type="HOGENOM" id="CLU_020211_14_0_9"/>
<evidence type="ECO:0000256" key="1">
    <source>
        <dbReference type="SAM" id="Coils"/>
    </source>
</evidence>
<dbReference type="GeneID" id="83156359"/>
<dbReference type="CDD" id="cd16935">
    <property type="entry name" value="HATPase_AgrC-ComD-like"/>
    <property type="match status" value="1"/>
</dbReference>
<keyword evidence="4" id="KW-0418">Kinase</keyword>
<dbReference type="GO" id="GO:0016301">
    <property type="term" value="F:kinase activity"/>
    <property type="evidence" value="ECO:0007669"/>
    <property type="project" value="UniProtKB-KW"/>
</dbReference>
<proteinExistence type="predicted"/>
<reference evidence="4" key="2">
    <citation type="submission" date="2010-03" db="EMBL/GenBank/DDBJ databases">
        <authorList>
            <person name="Pajon A."/>
        </authorList>
    </citation>
    <scope>NUCLEOTIDE SEQUENCE</scope>
    <source>
        <strain evidence="4">Type strain: 18P13</strain>
    </source>
</reference>
<dbReference type="OrthoDB" id="1837658at2"/>
<dbReference type="RefSeq" id="WP_015558636.1">
    <property type="nucleotide sequence ID" value="NC_021039.1"/>
</dbReference>
<dbReference type="KEGG" id="rch:RUM_16470"/>
<feature type="transmembrane region" description="Helical" evidence="2">
    <location>
        <begin position="164"/>
        <end position="181"/>
    </location>
</feature>
<keyword evidence="2" id="KW-0472">Membrane</keyword>
<dbReference type="AlphaFoldDB" id="D4LDN5"/>
<dbReference type="BioCyc" id="RCHA213810:RUM_RS08015-MONOMER"/>
<evidence type="ECO:0000313" key="5">
    <source>
        <dbReference type="Proteomes" id="UP000007054"/>
    </source>
</evidence>
<organism evidence="4 5">
    <name type="scientific">Ruminococcus champanellensis (strain DSM 18848 / JCM 17042 / KCTC 15320 / 18P13)</name>
    <dbReference type="NCBI Taxonomy" id="213810"/>
    <lineage>
        <taxon>Bacteria</taxon>
        <taxon>Bacillati</taxon>
        <taxon>Bacillota</taxon>
        <taxon>Clostridia</taxon>
        <taxon>Eubacteriales</taxon>
        <taxon>Oscillospiraceae</taxon>
        <taxon>Ruminococcus</taxon>
    </lineage>
</organism>
<dbReference type="Pfam" id="PF14501">
    <property type="entry name" value="HATPase_c_5"/>
    <property type="match status" value="1"/>
</dbReference>
<dbReference type="InterPro" id="IPR036890">
    <property type="entry name" value="HATPase_C_sf"/>
</dbReference>
<dbReference type="Proteomes" id="UP000007054">
    <property type="component" value="Chromosome"/>
</dbReference>
<dbReference type="STRING" id="213810.RUM_16470"/>
<keyword evidence="4" id="KW-0808">Transferase</keyword>
<dbReference type="GO" id="GO:0042802">
    <property type="term" value="F:identical protein binding"/>
    <property type="evidence" value="ECO:0007669"/>
    <property type="project" value="TreeGrafter"/>
</dbReference>
<dbReference type="PANTHER" id="PTHR40448:SF1">
    <property type="entry name" value="TWO-COMPONENT SENSOR HISTIDINE KINASE"/>
    <property type="match status" value="1"/>
</dbReference>
<gene>
    <name evidence="4" type="ordered locus">RUM_16470</name>
</gene>
<evidence type="ECO:0000256" key="2">
    <source>
        <dbReference type="SAM" id="Phobius"/>
    </source>
</evidence>
<dbReference type="InterPro" id="IPR032834">
    <property type="entry name" value="NatK-like_C"/>
</dbReference>
<dbReference type="SMART" id="SM00387">
    <property type="entry name" value="HATPase_c"/>
    <property type="match status" value="1"/>
</dbReference>
<keyword evidence="1" id="KW-0175">Coiled coil</keyword>
<evidence type="ECO:0000259" key="3">
    <source>
        <dbReference type="SMART" id="SM00387"/>
    </source>
</evidence>
<keyword evidence="2" id="KW-1133">Transmembrane helix</keyword>
<name>D4LDN5_RUMC1</name>
<dbReference type="InterPro" id="IPR003594">
    <property type="entry name" value="HATPase_dom"/>
</dbReference>
<feature type="transmembrane region" description="Helical" evidence="2">
    <location>
        <begin position="65"/>
        <end position="83"/>
    </location>
</feature>
<keyword evidence="5" id="KW-1185">Reference proteome</keyword>
<feature type="transmembrane region" description="Helical" evidence="2">
    <location>
        <begin position="6"/>
        <end position="27"/>
    </location>
</feature>
<dbReference type="PATRIC" id="fig|213810.4.peg.1546"/>
<evidence type="ECO:0000313" key="4">
    <source>
        <dbReference type="EMBL" id="CBL17730.1"/>
    </source>
</evidence>
<feature type="domain" description="Histidine kinase/HSP90-like ATPase" evidence="3">
    <location>
        <begin position="335"/>
        <end position="439"/>
    </location>
</feature>
<sequence>MSGSWHILEMILYSLLNFTPYIAIAFYPFRNSLRFSKRITTLLIVAAAILQVFIGLWAGMWGGNASMLSALSTIMYALFYFLAVRTDFGKALFTLLMLSNIANFITACSKCIEGIYFPTLAIQGYRWSFSLIMFLLELLLLIPLAVYMGRTYSTALEQDTAKPTWHFIWLIPATFYVEWYYRLYGSSESALAFAMDPSNTIFLLLINLGALLIYHMVICHIRVIDTNVRLSEQNHALITQQLQYENLKERIDQARQAKHDMRHHVLLLQSLLEDQKYAEAKQYLEAYKLTMPDDRSFRFCDHYAVNALLLYFAQQAKNQETDFEATVQVPEDLNIPDNVLSVLLGNLLENALEASRHVETGKRKITIKSVCSGGMILFKISNTYAGTLLPNKNGLYLSTKHTGSGIGLASVRSIVEQNQGRMEITHTDTQFIVTVMLEQYRTKIMR</sequence>
<protein>
    <submittedName>
        <fullName evidence="4">Histidine kinase-, DNA gyrase B-, and HSP90-like ATPase</fullName>
    </submittedName>
</protein>
<feature type="transmembrane region" description="Helical" evidence="2">
    <location>
        <begin position="129"/>
        <end position="152"/>
    </location>
</feature>
<dbReference type="Gene3D" id="3.30.565.10">
    <property type="entry name" value="Histidine kinase-like ATPase, C-terminal domain"/>
    <property type="match status" value="1"/>
</dbReference>
<dbReference type="EMBL" id="FP929052">
    <property type="protein sequence ID" value="CBL17730.1"/>
    <property type="molecule type" value="Genomic_DNA"/>
</dbReference>
<feature type="transmembrane region" description="Helical" evidence="2">
    <location>
        <begin position="201"/>
        <end position="221"/>
    </location>
</feature>
<keyword evidence="2" id="KW-0812">Transmembrane</keyword>
<reference evidence="4" key="1">
    <citation type="submission" date="2010-03" db="EMBL/GenBank/DDBJ databases">
        <title>The genome sequence of Ruminococcus sp. 18P13.</title>
        <authorList>
            <consortium name="metaHIT consortium -- http://www.metahit.eu/"/>
            <person name="Pajon A."/>
            <person name="Turner K."/>
            <person name="Parkhill J."/>
            <person name="Bernalier A."/>
        </authorList>
    </citation>
    <scope>NUCLEOTIDE SEQUENCE [LARGE SCALE GENOMIC DNA]</scope>
    <source>
        <strain evidence="4">Type strain: 18P13</strain>
    </source>
</reference>
<feature type="transmembrane region" description="Helical" evidence="2">
    <location>
        <begin position="39"/>
        <end position="59"/>
    </location>
</feature>
<dbReference type="SUPFAM" id="SSF55874">
    <property type="entry name" value="ATPase domain of HSP90 chaperone/DNA topoisomerase II/histidine kinase"/>
    <property type="match status" value="1"/>
</dbReference>
<dbReference type="PANTHER" id="PTHR40448">
    <property type="entry name" value="TWO-COMPONENT SENSOR HISTIDINE KINASE"/>
    <property type="match status" value="1"/>
</dbReference>